<reference evidence="2" key="1">
    <citation type="submission" date="2012-04" db="EMBL/GenBank/DDBJ databases">
        <title>Characterization of mineral phosphate solubilization trait from soil metagenome.</title>
        <authorList>
            <person name="Chhabra S."/>
            <person name="Brazil D."/>
            <person name="Morrissey J."/>
            <person name="Burke J."/>
            <person name="O'Gara F."/>
            <person name="Dowling D."/>
        </authorList>
    </citation>
    <scope>NUCLEOTIDE SEQUENCE</scope>
</reference>
<dbReference type="EMBL" id="JQ970528">
    <property type="protein sequence ID" value="AFK79265.1"/>
    <property type="molecule type" value="Genomic_DNA"/>
</dbReference>
<sequence>MQLSTNVPSAERDVLLVFLLAVILVGMNFFFQGNIGINFSDEGFLWYGAAQTAAGQVPLRDFQSYDPGRYYWIALWAHVFGTGILGVRLSVAVFQLLGVFFGLLVVRRVVSKGWVLCLVGLLLVAWMFPRHKLFEHSLAMAAVYVGVCLLEHPSRKRHFLAGVFVGIAAFFGRNHGLYSFLACVAEIAFIQMRLQREALLARLSAWGLGLVTGSVPLLAMVIVIPGFASAFLDSVLSLFRLGATNLPLPVPWPWLGVNSPLPTVDRMAYSFVGIGFVALPLFFLFSLGLLLVYPLADLQRQSVLVASTCVGIWYVHYAFSRADLPHLAQSLMPFLIGMVAMPAFLGAQENSRGSLLVLSGLMVFTIGPAYLGSPFFQYCHPLRTTCVQQELNGETLWLPPSDRQLIETVRQIVAAHVRPEEGIFIAPHWPTFYGILQRPSPTWQIYFIFPESMERQEEMISDLGKNKVRWVILGDVALDGQDTLRFRHTHSLLWQFLMREFEPVAVEGFPADYQLLRKR</sequence>
<feature type="transmembrane region" description="Helical" evidence="1">
    <location>
        <begin position="12"/>
        <end position="31"/>
    </location>
</feature>
<organism evidence="2">
    <name type="scientific">uncultured bacterium F41-01</name>
    <dbReference type="NCBI Taxonomy" id="1191437"/>
    <lineage>
        <taxon>Bacteria</taxon>
        <taxon>environmental samples</taxon>
    </lineage>
</organism>
<feature type="transmembrane region" description="Helical" evidence="1">
    <location>
        <begin position="331"/>
        <end position="348"/>
    </location>
</feature>
<dbReference type="AlphaFoldDB" id="I3VIQ9"/>
<feature type="transmembrane region" description="Helical" evidence="1">
    <location>
        <begin position="355"/>
        <end position="376"/>
    </location>
</feature>
<feature type="transmembrane region" description="Helical" evidence="1">
    <location>
        <begin position="157"/>
        <end position="172"/>
    </location>
</feature>
<keyword evidence="1" id="KW-0472">Membrane</keyword>
<feature type="transmembrane region" description="Helical" evidence="1">
    <location>
        <begin position="70"/>
        <end position="97"/>
    </location>
</feature>
<accession>I3VIQ9</accession>
<evidence type="ECO:0000313" key="2">
    <source>
        <dbReference type="EMBL" id="AFK79265.1"/>
    </source>
</evidence>
<proteinExistence type="predicted"/>
<keyword evidence="1" id="KW-0812">Transmembrane</keyword>
<feature type="transmembrane region" description="Helical" evidence="1">
    <location>
        <begin position="302"/>
        <end position="319"/>
    </location>
</feature>
<evidence type="ECO:0000256" key="1">
    <source>
        <dbReference type="SAM" id="Phobius"/>
    </source>
</evidence>
<keyword evidence="1" id="KW-1133">Transmembrane helix</keyword>
<feature type="transmembrane region" description="Helical" evidence="1">
    <location>
        <begin position="109"/>
        <end position="127"/>
    </location>
</feature>
<protein>
    <recommendedName>
        <fullName evidence="3">Glycosyltransferase RgtA/B/C/D-like domain-containing protein</fullName>
    </recommendedName>
</protein>
<feature type="transmembrane region" description="Helical" evidence="1">
    <location>
        <begin position="268"/>
        <end position="295"/>
    </location>
</feature>
<evidence type="ECO:0008006" key="3">
    <source>
        <dbReference type="Google" id="ProtNLM"/>
    </source>
</evidence>
<name>I3VIQ9_9BACT</name>
<feature type="transmembrane region" description="Helical" evidence="1">
    <location>
        <begin position="206"/>
        <end position="232"/>
    </location>
</feature>